<dbReference type="InterPro" id="IPR015860">
    <property type="entry name" value="ABC_transpr_TagH-like"/>
</dbReference>
<keyword evidence="2" id="KW-0813">Transport</keyword>
<accession>A0ABV6JX77</accession>
<dbReference type="PROSITE" id="PS50893">
    <property type="entry name" value="ABC_TRANSPORTER_2"/>
    <property type="match status" value="1"/>
</dbReference>
<keyword evidence="3" id="KW-0547">Nucleotide-binding</keyword>
<comment type="caution">
    <text evidence="6">The sequence shown here is derived from an EMBL/GenBank/DDBJ whole genome shotgun (WGS) entry which is preliminary data.</text>
</comment>
<evidence type="ECO:0000256" key="1">
    <source>
        <dbReference type="ARBA" id="ARBA00005417"/>
    </source>
</evidence>
<dbReference type="CDD" id="cd03220">
    <property type="entry name" value="ABC_KpsT_Wzt"/>
    <property type="match status" value="1"/>
</dbReference>
<reference evidence="6 7" key="1">
    <citation type="submission" date="2024-09" db="EMBL/GenBank/DDBJ databases">
        <authorList>
            <person name="Sun Q."/>
            <person name="Mori K."/>
        </authorList>
    </citation>
    <scope>NUCLEOTIDE SEQUENCE [LARGE SCALE GENOMIC DNA]</scope>
    <source>
        <strain evidence="6 7">TBRC 5777</strain>
    </source>
</reference>
<dbReference type="SUPFAM" id="SSF52540">
    <property type="entry name" value="P-loop containing nucleoside triphosphate hydrolases"/>
    <property type="match status" value="1"/>
</dbReference>
<evidence type="ECO:0000256" key="3">
    <source>
        <dbReference type="ARBA" id="ARBA00022741"/>
    </source>
</evidence>
<sequence>MPSIEARGLAIEFPLYHVSARSLKKRLLAKAAVRVKTDEANRVVVSALRDLSFTIGHGERVALMGHNGAGKTTLLRTLAGIYEPVGGSLRVQGTIGTLIDPSAGMDQDSTGRENIRLRGLFRGLSEAEMQHMEEEAAAFSGLGEFLDVPIRGYSAGMGVRLAFAVATAMQPEILLMDEWFSVGDADFMERAEERLRGLVTNAEIMVIATHSEDTVRRWCNRVIRLDAGRIVADGTVEDVLGPPPG</sequence>
<keyword evidence="4 6" id="KW-0067">ATP-binding</keyword>
<dbReference type="InterPro" id="IPR050683">
    <property type="entry name" value="Bact_Polysacc_Export_ATP-bd"/>
</dbReference>
<dbReference type="PANTHER" id="PTHR46743">
    <property type="entry name" value="TEICHOIC ACIDS EXPORT ATP-BINDING PROTEIN TAGH"/>
    <property type="match status" value="1"/>
</dbReference>
<dbReference type="Proteomes" id="UP001589865">
    <property type="component" value="Unassembled WGS sequence"/>
</dbReference>
<dbReference type="InterPro" id="IPR003439">
    <property type="entry name" value="ABC_transporter-like_ATP-bd"/>
</dbReference>
<evidence type="ECO:0000259" key="5">
    <source>
        <dbReference type="PROSITE" id="PS50893"/>
    </source>
</evidence>
<dbReference type="InterPro" id="IPR027417">
    <property type="entry name" value="P-loop_NTPase"/>
</dbReference>
<protein>
    <submittedName>
        <fullName evidence="6">ABC transporter ATP-binding protein</fullName>
    </submittedName>
</protein>
<organism evidence="6 7">
    <name type="scientific">Roseomonas elaeocarpi</name>
    <dbReference type="NCBI Taxonomy" id="907779"/>
    <lineage>
        <taxon>Bacteria</taxon>
        <taxon>Pseudomonadati</taxon>
        <taxon>Pseudomonadota</taxon>
        <taxon>Alphaproteobacteria</taxon>
        <taxon>Acetobacterales</taxon>
        <taxon>Roseomonadaceae</taxon>
        <taxon>Roseomonas</taxon>
    </lineage>
</organism>
<dbReference type="Gene3D" id="3.40.50.300">
    <property type="entry name" value="P-loop containing nucleotide triphosphate hydrolases"/>
    <property type="match status" value="1"/>
</dbReference>
<keyword evidence="7" id="KW-1185">Reference proteome</keyword>
<evidence type="ECO:0000256" key="2">
    <source>
        <dbReference type="ARBA" id="ARBA00022448"/>
    </source>
</evidence>
<feature type="domain" description="ABC transporter" evidence="5">
    <location>
        <begin position="33"/>
        <end position="245"/>
    </location>
</feature>
<dbReference type="RefSeq" id="WP_377045672.1">
    <property type="nucleotide sequence ID" value="NZ_JBHLUN010000012.1"/>
</dbReference>
<evidence type="ECO:0000313" key="6">
    <source>
        <dbReference type="EMBL" id="MFC0409922.1"/>
    </source>
</evidence>
<name>A0ABV6JX77_9PROT</name>
<dbReference type="Pfam" id="PF00005">
    <property type="entry name" value="ABC_tran"/>
    <property type="match status" value="1"/>
</dbReference>
<dbReference type="EMBL" id="JBHLUN010000012">
    <property type="protein sequence ID" value="MFC0409922.1"/>
    <property type="molecule type" value="Genomic_DNA"/>
</dbReference>
<dbReference type="SMART" id="SM00382">
    <property type="entry name" value="AAA"/>
    <property type="match status" value="1"/>
</dbReference>
<gene>
    <name evidence="6" type="ORF">ACFFGY_16845</name>
</gene>
<comment type="similarity">
    <text evidence="1">Belongs to the ABC transporter superfamily.</text>
</comment>
<dbReference type="GO" id="GO:0005524">
    <property type="term" value="F:ATP binding"/>
    <property type="evidence" value="ECO:0007669"/>
    <property type="project" value="UniProtKB-KW"/>
</dbReference>
<evidence type="ECO:0000313" key="7">
    <source>
        <dbReference type="Proteomes" id="UP001589865"/>
    </source>
</evidence>
<dbReference type="InterPro" id="IPR003593">
    <property type="entry name" value="AAA+_ATPase"/>
</dbReference>
<dbReference type="PANTHER" id="PTHR46743:SF2">
    <property type="entry name" value="TEICHOIC ACIDS EXPORT ATP-BINDING PROTEIN TAGH"/>
    <property type="match status" value="1"/>
</dbReference>
<evidence type="ECO:0000256" key="4">
    <source>
        <dbReference type="ARBA" id="ARBA00022840"/>
    </source>
</evidence>
<proteinExistence type="inferred from homology"/>